<dbReference type="RefSeq" id="WP_343838067.1">
    <property type="nucleotide sequence ID" value="NZ_BAAADO010000002.1"/>
</dbReference>
<proteinExistence type="inferred from homology"/>
<dbReference type="EMBL" id="BAAADO010000002">
    <property type="protein sequence ID" value="GAA0485778.1"/>
    <property type="molecule type" value="Genomic_DNA"/>
</dbReference>
<evidence type="ECO:0000313" key="11">
    <source>
        <dbReference type="Proteomes" id="UP001500880"/>
    </source>
</evidence>
<evidence type="ECO:0000256" key="1">
    <source>
        <dbReference type="ARBA" id="ARBA00004202"/>
    </source>
</evidence>
<protein>
    <submittedName>
        <fullName evidence="10">ATP-binding cassette domain-containing protein</fullName>
    </submittedName>
</protein>
<evidence type="ECO:0000313" key="10">
    <source>
        <dbReference type="EMBL" id="GAA0485778.1"/>
    </source>
</evidence>
<evidence type="ECO:0000259" key="9">
    <source>
        <dbReference type="PROSITE" id="PS50893"/>
    </source>
</evidence>
<evidence type="ECO:0000256" key="5">
    <source>
        <dbReference type="ARBA" id="ARBA00022741"/>
    </source>
</evidence>
<dbReference type="InterPro" id="IPR003439">
    <property type="entry name" value="ABC_transporter-like_ATP-bd"/>
</dbReference>
<evidence type="ECO:0000256" key="4">
    <source>
        <dbReference type="ARBA" id="ARBA00022475"/>
    </source>
</evidence>
<evidence type="ECO:0000256" key="7">
    <source>
        <dbReference type="ARBA" id="ARBA00022967"/>
    </source>
</evidence>
<keyword evidence="11" id="KW-1185">Reference proteome</keyword>
<dbReference type="GO" id="GO:0005524">
    <property type="term" value="F:ATP binding"/>
    <property type="evidence" value="ECO:0007669"/>
    <property type="project" value="UniProtKB-KW"/>
</dbReference>
<keyword evidence="8" id="KW-0472">Membrane</keyword>
<dbReference type="InterPro" id="IPR003593">
    <property type="entry name" value="AAA+_ATPase"/>
</dbReference>
<dbReference type="Gene3D" id="3.40.50.300">
    <property type="entry name" value="P-loop containing nucleotide triphosphate hydrolases"/>
    <property type="match status" value="1"/>
</dbReference>
<dbReference type="CDD" id="cd03225">
    <property type="entry name" value="ABC_cobalt_CbiO_domain1"/>
    <property type="match status" value="1"/>
</dbReference>
<feature type="domain" description="ABC transporter" evidence="9">
    <location>
        <begin position="4"/>
        <end position="246"/>
    </location>
</feature>
<evidence type="ECO:0000256" key="3">
    <source>
        <dbReference type="ARBA" id="ARBA00022448"/>
    </source>
</evidence>
<comment type="subcellular location">
    <subcellularLocation>
        <location evidence="1">Cell membrane</location>
        <topology evidence="1">Peripheral membrane protein</topology>
    </subcellularLocation>
</comment>
<dbReference type="PANTHER" id="PTHR43553">
    <property type="entry name" value="HEAVY METAL TRANSPORTER"/>
    <property type="match status" value="1"/>
</dbReference>
<evidence type="ECO:0000256" key="8">
    <source>
        <dbReference type="ARBA" id="ARBA00023136"/>
    </source>
</evidence>
<dbReference type="PROSITE" id="PS50893">
    <property type="entry name" value="ABC_TRANSPORTER_2"/>
    <property type="match status" value="1"/>
</dbReference>
<dbReference type="InterPro" id="IPR015856">
    <property type="entry name" value="ABC_transpr_CbiO/EcfA_su"/>
</dbReference>
<reference evidence="10 11" key="1">
    <citation type="journal article" date="2019" name="Int. J. Syst. Evol. Microbiol.">
        <title>The Global Catalogue of Microorganisms (GCM) 10K type strain sequencing project: providing services to taxonomists for standard genome sequencing and annotation.</title>
        <authorList>
            <consortium name="The Broad Institute Genomics Platform"/>
            <consortium name="The Broad Institute Genome Sequencing Center for Infectious Disease"/>
            <person name="Wu L."/>
            <person name="Ma J."/>
        </authorList>
    </citation>
    <scope>NUCLEOTIDE SEQUENCE [LARGE SCALE GENOMIC DNA]</scope>
    <source>
        <strain evidence="10 11">JCM 12389</strain>
    </source>
</reference>
<keyword evidence="6 10" id="KW-0067">ATP-binding</keyword>
<comment type="caution">
    <text evidence="10">The sequence shown here is derived from an EMBL/GenBank/DDBJ whole genome shotgun (WGS) entry which is preliminary data.</text>
</comment>
<comment type="similarity">
    <text evidence="2">Belongs to the ABC transporter superfamily.</text>
</comment>
<dbReference type="PROSITE" id="PS00211">
    <property type="entry name" value="ABC_TRANSPORTER_1"/>
    <property type="match status" value="1"/>
</dbReference>
<evidence type="ECO:0000256" key="2">
    <source>
        <dbReference type="ARBA" id="ARBA00005417"/>
    </source>
</evidence>
<dbReference type="InterPro" id="IPR017871">
    <property type="entry name" value="ABC_transporter-like_CS"/>
</dbReference>
<keyword evidence="5" id="KW-0547">Nucleotide-binding</keyword>
<dbReference type="SMART" id="SM00382">
    <property type="entry name" value="AAA"/>
    <property type="match status" value="1"/>
</dbReference>
<organism evidence="10 11">
    <name type="scientific">Salinibacillus aidingensis</name>
    <dbReference type="NCBI Taxonomy" id="237684"/>
    <lineage>
        <taxon>Bacteria</taxon>
        <taxon>Bacillati</taxon>
        <taxon>Bacillota</taxon>
        <taxon>Bacilli</taxon>
        <taxon>Bacillales</taxon>
        <taxon>Bacillaceae</taxon>
        <taxon>Salinibacillus</taxon>
    </lineage>
</organism>
<dbReference type="InterPro" id="IPR050095">
    <property type="entry name" value="ECF_ABC_transporter_ATP-bd"/>
</dbReference>
<evidence type="ECO:0000256" key="6">
    <source>
        <dbReference type="ARBA" id="ARBA00022840"/>
    </source>
</evidence>
<dbReference type="Pfam" id="PF00005">
    <property type="entry name" value="ABC_tran"/>
    <property type="match status" value="1"/>
</dbReference>
<keyword evidence="3" id="KW-0813">Transport</keyword>
<accession>A0ABN1AXP8</accession>
<sequence>MELIRVNNLDYMYPINDGEKALKNVSLSIREGKLYAVIGKNGTGKTTLCNVLRGFIPHFHKGSLEGEVVVEGKDIRHWTMSELAKNIGFIFQNPFTQISGVKDTVFGEIAYGLENLGVEVPEIKKRVKQVIQLLNIEELADKNPYELSGGQKQRVAFAAVIVMDPDILVIDEPTSQLDPKGTRDIFDMIKWMKEQGKTIILVEHKLELIAEHADYLFVMNDGRIITEGNVEDVLSNPALIDYEAGLPQYARLGIELNKRSSDFGQIPIHRSQAEAEIKKWLGIHVNQGGSGS</sequence>
<dbReference type="SUPFAM" id="SSF52540">
    <property type="entry name" value="P-loop containing nucleoside triphosphate hydrolases"/>
    <property type="match status" value="1"/>
</dbReference>
<dbReference type="InterPro" id="IPR027417">
    <property type="entry name" value="P-loop_NTPase"/>
</dbReference>
<gene>
    <name evidence="10" type="ORF">GCM10008986_08870</name>
</gene>
<dbReference type="Proteomes" id="UP001500880">
    <property type="component" value="Unassembled WGS sequence"/>
</dbReference>
<name>A0ABN1AXP8_9BACI</name>
<keyword evidence="4" id="KW-1003">Cell membrane</keyword>
<keyword evidence="7" id="KW-1278">Translocase</keyword>